<keyword evidence="3" id="KW-0967">Endosome</keyword>
<name>A0A9W4NU30_9EURO</name>
<dbReference type="Gene3D" id="1.10.287.1060">
    <property type="entry name" value="ESAT-6-like"/>
    <property type="match status" value="1"/>
</dbReference>
<feature type="coiled-coil region" evidence="6">
    <location>
        <begin position="72"/>
        <end position="99"/>
    </location>
</feature>
<organism evidence="8 9">
    <name type="scientific">Penicillium salamii</name>
    <dbReference type="NCBI Taxonomy" id="1612424"/>
    <lineage>
        <taxon>Eukaryota</taxon>
        <taxon>Fungi</taxon>
        <taxon>Dikarya</taxon>
        <taxon>Ascomycota</taxon>
        <taxon>Pezizomycotina</taxon>
        <taxon>Eurotiomycetes</taxon>
        <taxon>Eurotiomycetidae</taxon>
        <taxon>Eurotiales</taxon>
        <taxon>Aspergillaceae</taxon>
        <taxon>Penicillium</taxon>
    </lineage>
</organism>
<evidence type="ECO:0000256" key="4">
    <source>
        <dbReference type="ARBA" id="ARBA00040017"/>
    </source>
</evidence>
<dbReference type="PANTHER" id="PTHR22761">
    <property type="entry name" value="CHARGED MULTIVESICULAR BODY PROTEIN"/>
    <property type="match status" value="1"/>
</dbReference>
<dbReference type="GO" id="GO:0005771">
    <property type="term" value="C:multivesicular body"/>
    <property type="evidence" value="ECO:0007669"/>
    <property type="project" value="TreeGrafter"/>
</dbReference>
<comment type="similarity">
    <text evidence="2">Belongs to the SNF7 family.</text>
</comment>
<comment type="caution">
    <text evidence="8">The sequence shown here is derived from an EMBL/GenBank/DDBJ whole genome shotgun (WGS) entry which is preliminary data.</text>
</comment>
<dbReference type="Pfam" id="PF03357">
    <property type="entry name" value="Snf7"/>
    <property type="match status" value="1"/>
</dbReference>
<gene>
    <name evidence="8" type="ORF">PSALAMII_LOCUS8560</name>
</gene>
<dbReference type="EMBL" id="CAJVPD010000264">
    <property type="protein sequence ID" value="CAG8409686.1"/>
    <property type="molecule type" value="Genomic_DNA"/>
</dbReference>
<evidence type="ECO:0000313" key="9">
    <source>
        <dbReference type="Proteomes" id="UP001152592"/>
    </source>
</evidence>
<dbReference type="GO" id="GO:0000815">
    <property type="term" value="C:ESCRT III complex"/>
    <property type="evidence" value="ECO:0007669"/>
    <property type="project" value="TreeGrafter"/>
</dbReference>
<protein>
    <recommendedName>
        <fullName evidence="4">Vacuolar-sorting protein SNF7</fullName>
    </recommendedName>
    <alternativeName>
        <fullName evidence="5">Vacuolar protein-sorting-associated protein 32</fullName>
    </alternativeName>
</protein>
<sequence length="318" mass="35907">MRKADMWSWFGGAAAQKRKDAPKNAILTLRKQLDMLQKRERHLKSQISDQDAVARKNINSDKDAAKIALRRKKVHEKNLEQTTAQIIQLEQQIYSIEAANINHETLAAMKQAGAAMKQIHGGMTLEDVDKTMYVIRLGCFVLLRLYSLLISRREQLQDQHALSAEIGSAITSVPIGEQPDEEELDAELEGLEQEAMDAKMVNTGFVPVGTQLDRLPAAGNTDRALTMPYTLMSDLANRSQSSNPPRQKTTKKPNWRNYGQKWPCDSLATRSILTPFSHYMHDPAVFQAFLRSHFLPFLTSGTPRLIFSLLFLPTSQYV</sequence>
<dbReference type="Proteomes" id="UP001152592">
    <property type="component" value="Unassembled WGS sequence"/>
</dbReference>
<evidence type="ECO:0000256" key="3">
    <source>
        <dbReference type="ARBA" id="ARBA00022753"/>
    </source>
</evidence>
<dbReference type="GO" id="GO:0009898">
    <property type="term" value="C:cytoplasmic side of plasma membrane"/>
    <property type="evidence" value="ECO:0007669"/>
    <property type="project" value="TreeGrafter"/>
</dbReference>
<dbReference type="PANTHER" id="PTHR22761:SF10">
    <property type="entry name" value="GH13992P"/>
    <property type="match status" value="1"/>
</dbReference>
<proteinExistence type="inferred from homology"/>
<dbReference type="InterPro" id="IPR005024">
    <property type="entry name" value="Snf7_fam"/>
</dbReference>
<evidence type="ECO:0000256" key="6">
    <source>
        <dbReference type="SAM" id="Coils"/>
    </source>
</evidence>
<dbReference type="GO" id="GO:0032511">
    <property type="term" value="P:late endosome to vacuole transport via multivesicular body sorting pathway"/>
    <property type="evidence" value="ECO:0007669"/>
    <property type="project" value="TreeGrafter"/>
</dbReference>
<reference evidence="8" key="1">
    <citation type="submission" date="2021-07" db="EMBL/GenBank/DDBJ databases">
        <authorList>
            <person name="Branca A.L. A."/>
        </authorList>
    </citation>
    <scope>NUCLEOTIDE SEQUENCE</scope>
</reference>
<accession>A0A9W4NU30</accession>
<comment type="subcellular location">
    <subcellularLocation>
        <location evidence="1">Endosome</location>
    </subcellularLocation>
</comment>
<feature type="region of interest" description="Disordered" evidence="7">
    <location>
        <begin position="235"/>
        <end position="257"/>
    </location>
</feature>
<evidence type="ECO:0000256" key="1">
    <source>
        <dbReference type="ARBA" id="ARBA00004177"/>
    </source>
</evidence>
<evidence type="ECO:0000256" key="2">
    <source>
        <dbReference type="ARBA" id="ARBA00006190"/>
    </source>
</evidence>
<evidence type="ECO:0000256" key="5">
    <source>
        <dbReference type="ARBA" id="ARBA00042586"/>
    </source>
</evidence>
<dbReference type="AlphaFoldDB" id="A0A9W4NU30"/>
<evidence type="ECO:0000313" key="8">
    <source>
        <dbReference type="EMBL" id="CAG8409686.1"/>
    </source>
</evidence>
<dbReference type="GO" id="GO:0006900">
    <property type="term" value="P:vesicle budding from membrane"/>
    <property type="evidence" value="ECO:0007669"/>
    <property type="project" value="TreeGrafter"/>
</dbReference>
<dbReference type="OrthoDB" id="258392at2759"/>
<feature type="compositionally biased region" description="Polar residues" evidence="7">
    <location>
        <begin position="236"/>
        <end position="247"/>
    </location>
</feature>
<evidence type="ECO:0000256" key="7">
    <source>
        <dbReference type="SAM" id="MobiDB-lite"/>
    </source>
</evidence>
<keyword evidence="6" id="KW-0175">Coiled coil</keyword>